<evidence type="ECO:0000313" key="1">
    <source>
        <dbReference type="EMBL" id="ODR99501.1"/>
    </source>
</evidence>
<dbReference type="Gene3D" id="3.40.630.40">
    <property type="entry name" value="Zn-dependent exopeptidases"/>
    <property type="match status" value="1"/>
</dbReference>
<dbReference type="InterPro" id="IPR007709">
    <property type="entry name" value="N-FG_amidohydro"/>
</dbReference>
<dbReference type="InterPro" id="IPR011227">
    <property type="entry name" value="UCP029730"/>
</dbReference>
<reference evidence="1 2" key="1">
    <citation type="journal article" date="2016" name="Environ. Microbiol.">
        <title>New Methyloceanibacter diversity from North Sea sediments includes methanotroph containing solely the soluble methane monooxygenase.</title>
        <authorList>
            <person name="Vekeman B."/>
            <person name="Kerckhof F.M."/>
            <person name="Cremers G."/>
            <person name="de Vos P."/>
            <person name="Vandamme P."/>
            <person name="Boon N."/>
            <person name="Op den Camp H.J."/>
            <person name="Heylen K."/>
        </authorList>
    </citation>
    <scope>NUCLEOTIDE SEQUENCE [LARGE SCALE GENOMIC DNA]</scope>
    <source>
        <strain evidence="1 2">R-67174</strain>
    </source>
</reference>
<evidence type="ECO:0000313" key="2">
    <source>
        <dbReference type="Proteomes" id="UP000094501"/>
    </source>
</evidence>
<dbReference type="Proteomes" id="UP000094501">
    <property type="component" value="Unassembled WGS sequence"/>
</dbReference>
<sequence length="264" mass="28981">MQEDLSEKPYRTIEGDVKLGLLILCDHARNRVPEDLHTLGLRSEDLHRHIAFDLGAEGVVQFLATMLGAPAVLSQFSRLLVDPNRGLDDPTLIMEVADGLVIPGNVGLSPAAREARLDRFYRPYDAAIGRAIDAAIEAGKPPVILSIHSFTQAWKGVHRPWHASVLWDKDPRVPVPLIDGLKTVPDAVIGDNVPYSGQLKGDTLYRHATQRGLAHALIELRQDLILGEEGQAEWAAHLARVVSDVFQSTEGLHRIENYGSHTGS</sequence>
<dbReference type="GO" id="GO:0016787">
    <property type="term" value="F:hydrolase activity"/>
    <property type="evidence" value="ECO:0007669"/>
    <property type="project" value="UniProtKB-KW"/>
</dbReference>
<accession>A0A1E3W1V2</accession>
<dbReference type="SUPFAM" id="SSF53187">
    <property type="entry name" value="Zn-dependent exopeptidases"/>
    <property type="match status" value="1"/>
</dbReference>
<gene>
    <name evidence="1" type="ORF">AUC68_03975</name>
</gene>
<keyword evidence="1" id="KW-0378">Hydrolase</keyword>
<dbReference type="STRING" id="1774968.AUC68_03975"/>
<comment type="caution">
    <text evidence="1">The sequence shown here is derived from an EMBL/GenBank/DDBJ whole genome shotgun (WGS) entry which is preliminary data.</text>
</comment>
<proteinExistence type="predicted"/>
<protein>
    <submittedName>
        <fullName evidence="1">N-formylglutamate amidohydrolase</fullName>
    </submittedName>
</protein>
<organism evidence="1 2">
    <name type="scientific">Methyloceanibacter methanicus</name>
    <dbReference type="NCBI Taxonomy" id="1774968"/>
    <lineage>
        <taxon>Bacteria</taxon>
        <taxon>Pseudomonadati</taxon>
        <taxon>Pseudomonadota</taxon>
        <taxon>Alphaproteobacteria</taxon>
        <taxon>Hyphomicrobiales</taxon>
        <taxon>Hyphomicrobiaceae</taxon>
        <taxon>Methyloceanibacter</taxon>
    </lineage>
</organism>
<keyword evidence="2" id="KW-1185">Reference proteome</keyword>
<dbReference type="Pfam" id="PF05013">
    <property type="entry name" value="FGase"/>
    <property type="match status" value="1"/>
</dbReference>
<dbReference type="OrthoDB" id="9815326at2"/>
<dbReference type="PIRSF" id="PIRSF029730">
    <property type="entry name" value="UCP029730"/>
    <property type="match status" value="1"/>
</dbReference>
<name>A0A1E3W1V2_9HYPH</name>
<dbReference type="EMBL" id="LPWG01000011">
    <property type="protein sequence ID" value="ODR99501.1"/>
    <property type="molecule type" value="Genomic_DNA"/>
</dbReference>
<dbReference type="AlphaFoldDB" id="A0A1E3W1V2"/>